<dbReference type="InterPro" id="IPR032687">
    <property type="entry name" value="AraC-type_N"/>
</dbReference>
<dbReference type="EMBL" id="MJIE01000001">
    <property type="protein sequence ID" value="OLR55576.1"/>
    <property type="molecule type" value="Genomic_DNA"/>
</dbReference>
<evidence type="ECO:0000256" key="3">
    <source>
        <dbReference type="ARBA" id="ARBA00023163"/>
    </source>
</evidence>
<evidence type="ECO:0000259" key="4">
    <source>
        <dbReference type="PROSITE" id="PS01124"/>
    </source>
</evidence>
<dbReference type="OrthoDB" id="5582699at2"/>
<dbReference type="Pfam" id="PF12833">
    <property type="entry name" value="HTH_18"/>
    <property type="match status" value="1"/>
</dbReference>
<evidence type="ECO:0000256" key="1">
    <source>
        <dbReference type="ARBA" id="ARBA00023015"/>
    </source>
</evidence>
<dbReference type="GO" id="GO:0005829">
    <property type="term" value="C:cytosol"/>
    <property type="evidence" value="ECO:0007669"/>
    <property type="project" value="TreeGrafter"/>
</dbReference>
<dbReference type="PROSITE" id="PS01124">
    <property type="entry name" value="HTH_ARAC_FAMILY_2"/>
    <property type="match status" value="1"/>
</dbReference>
<evidence type="ECO:0000313" key="6">
    <source>
        <dbReference type="Proteomes" id="UP000187404"/>
    </source>
</evidence>
<comment type="caution">
    <text evidence="5">The sequence shown here is derived from an EMBL/GenBank/DDBJ whole genome shotgun (WGS) entry which is preliminary data.</text>
</comment>
<dbReference type="SMART" id="SM00342">
    <property type="entry name" value="HTH_ARAC"/>
    <property type="match status" value="1"/>
</dbReference>
<organism evidence="5 6">
    <name type="scientific">Hornefia porci</name>
    <dbReference type="NCBI Taxonomy" id="2652292"/>
    <lineage>
        <taxon>Bacteria</taxon>
        <taxon>Bacillati</taxon>
        <taxon>Bacillota</taxon>
        <taxon>Clostridia</taxon>
        <taxon>Peptostreptococcales</taxon>
        <taxon>Anaerovoracaceae</taxon>
        <taxon>Hornefia</taxon>
    </lineage>
</organism>
<dbReference type="STRING" id="1261640.BHK98_05570"/>
<keyword evidence="2" id="KW-0238">DNA-binding</keyword>
<dbReference type="GO" id="GO:0000976">
    <property type="term" value="F:transcription cis-regulatory region binding"/>
    <property type="evidence" value="ECO:0007669"/>
    <property type="project" value="TreeGrafter"/>
</dbReference>
<dbReference type="InterPro" id="IPR009057">
    <property type="entry name" value="Homeodomain-like_sf"/>
</dbReference>
<sequence>MNHFIVDGRYKDLLEYQGIDVSVVLKKAGLPEDALNHKTPTMKEVEYYRFLEAIDEVADDPGMPVAMATTDKIETFSPPIFASYCSRNGAACIERLSRYKKLIGPMSFVVSKDEETETVELATGDPALKMPSFMVRSEFAFLIGMIRRATGTEMKPERITMRDLPKGSEFEEFAGIAPEKGGRDTIAFTNAALEEPFVSHSEAMWSYFEPELNKRLADLEVDDSVSARVRSALTELLPAGVSGVESVAEKLGMSRRTLQRKLSEEGTTFQKQLNSTREVLALHYIKNTDMTTNDIAYLLGYAELNSFLRAFSIWTGKTITEYKKTEIDRK</sequence>
<dbReference type="SUPFAM" id="SSF46689">
    <property type="entry name" value="Homeodomain-like"/>
    <property type="match status" value="1"/>
</dbReference>
<evidence type="ECO:0000313" key="5">
    <source>
        <dbReference type="EMBL" id="OLR55576.1"/>
    </source>
</evidence>
<feature type="domain" description="HTH araC/xylS-type" evidence="4">
    <location>
        <begin position="227"/>
        <end position="325"/>
    </location>
</feature>
<dbReference type="Proteomes" id="UP000187404">
    <property type="component" value="Unassembled WGS sequence"/>
</dbReference>
<keyword evidence="6" id="KW-1185">Reference proteome</keyword>
<dbReference type="GO" id="GO:0003700">
    <property type="term" value="F:DNA-binding transcription factor activity"/>
    <property type="evidence" value="ECO:0007669"/>
    <property type="project" value="InterPro"/>
</dbReference>
<dbReference type="Gene3D" id="1.10.10.60">
    <property type="entry name" value="Homeodomain-like"/>
    <property type="match status" value="1"/>
</dbReference>
<protein>
    <submittedName>
        <fullName evidence="5">AraC family transcriptional regulator</fullName>
    </submittedName>
</protein>
<dbReference type="InterPro" id="IPR018060">
    <property type="entry name" value="HTH_AraC"/>
</dbReference>
<accession>A0A1Q9JH95</accession>
<dbReference type="PANTHER" id="PTHR47894:SF1">
    <property type="entry name" value="HTH-TYPE TRANSCRIPTIONAL REGULATOR VQSM"/>
    <property type="match status" value="1"/>
</dbReference>
<dbReference type="AlphaFoldDB" id="A0A1Q9JH95"/>
<keyword evidence="1" id="KW-0805">Transcription regulation</keyword>
<dbReference type="RefSeq" id="WP_075712569.1">
    <property type="nucleotide sequence ID" value="NZ_MJIE01000001.1"/>
</dbReference>
<dbReference type="Pfam" id="PF12625">
    <property type="entry name" value="Arabinose_bd"/>
    <property type="match status" value="1"/>
</dbReference>
<keyword evidence="3" id="KW-0804">Transcription</keyword>
<gene>
    <name evidence="5" type="ORF">BHK98_05570</name>
</gene>
<proteinExistence type="predicted"/>
<evidence type="ECO:0000256" key="2">
    <source>
        <dbReference type="ARBA" id="ARBA00023125"/>
    </source>
</evidence>
<reference evidence="5 6" key="1">
    <citation type="journal article" date="2016" name="Appl. Environ. Microbiol.">
        <title>Function and Phylogeny of Bacterial Butyryl Coenzyme A:Acetate Transferases and Their Diversity in the Proximal Colon of Swine.</title>
        <authorList>
            <person name="Trachsel J."/>
            <person name="Bayles D.O."/>
            <person name="Looft T."/>
            <person name="Levine U.Y."/>
            <person name="Allen H.K."/>
        </authorList>
    </citation>
    <scope>NUCLEOTIDE SEQUENCE [LARGE SCALE GENOMIC DNA]</scope>
    <source>
        <strain evidence="5 6">68-3-10</strain>
    </source>
</reference>
<dbReference type="PANTHER" id="PTHR47894">
    <property type="entry name" value="HTH-TYPE TRANSCRIPTIONAL REGULATOR GADX"/>
    <property type="match status" value="1"/>
</dbReference>
<name>A0A1Q9JH95_9FIRM</name>